<dbReference type="AlphaFoldDB" id="A0A0B7HAX2"/>
<organism evidence="1 2">
    <name type="scientific">Capnocytophaga cynodegmi</name>
    <dbReference type="NCBI Taxonomy" id="28189"/>
    <lineage>
        <taxon>Bacteria</taxon>
        <taxon>Pseudomonadati</taxon>
        <taxon>Bacteroidota</taxon>
        <taxon>Flavobacteriia</taxon>
        <taxon>Flavobacteriales</taxon>
        <taxon>Flavobacteriaceae</taxon>
        <taxon>Capnocytophaga</taxon>
    </lineage>
</organism>
<reference evidence="1 2" key="1">
    <citation type="submission" date="2015-01" db="EMBL/GenBank/DDBJ databases">
        <authorList>
            <person name="Xiang T."/>
            <person name="Song Y."/>
            <person name="Huang L."/>
            <person name="Wang B."/>
            <person name="Wu P."/>
        </authorList>
    </citation>
    <scope>NUCLEOTIDE SEQUENCE [LARGE SCALE GENOMIC DNA]</scope>
    <source>
        <strain evidence="1 2">Ccy74</strain>
    </source>
</reference>
<evidence type="ECO:0000313" key="1">
    <source>
        <dbReference type="EMBL" id="CEN36796.1"/>
    </source>
</evidence>
<protein>
    <submittedName>
        <fullName evidence="1">Uncharacterized protein</fullName>
    </submittedName>
</protein>
<gene>
    <name evidence="1" type="ORF">CCYN74_200016</name>
</gene>
<name>A0A0B7HAX2_9FLAO</name>
<proteinExistence type="predicted"/>
<accession>A0A0B7HAX2</accession>
<sequence>MWNLRTEAAQTPVSMLGKIFKTTLSPLKLLKETSANSVETAVKLGDTLPTFGNSPSVWIVLPFSVIVAIKF</sequence>
<evidence type="ECO:0000313" key="2">
    <source>
        <dbReference type="Proteomes" id="UP000038083"/>
    </source>
</evidence>
<dbReference type="EMBL" id="CDOG01000013">
    <property type="protein sequence ID" value="CEN36796.1"/>
    <property type="molecule type" value="Genomic_DNA"/>
</dbReference>
<dbReference type="Proteomes" id="UP000038083">
    <property type="component" value="Unassembled WGS sequence"/>
</dbReference>